<organism evidence="2 3">
    <name type="scientific">Cyclocybe aegerita</name>
    <name type="common">Black poplar mushroom</name>
    <name type="synonym">Agrocybe aegerita</name>
    <dbReference type="NCBI Taxonomy" id="1973307"/>
    <lineage>
        <taxon>Eukaryota</taxon>
        <taxon>Fungi</taxon>
        <taxon>Dikarya</taxon>
        <taxon>Basidiomycota</taxon>
        <taxon>Agaricomycotina</taxon>
        <taxon>Agaricomycetes</taxon>
        <taxon>Agaricomycetidae</taxon>
        <taxon>Agaricales</taxon>
        <taxon>Agaricineae</taxon>
        <taxon>Bolbitiaceae</taxon>
        <taxon>Cyclocybe</taxon>
    </lineage>
</organism>
<name>A0A8S0VST2_CYCAE</name>
<accession>A0A8S0VST2</accession>
<evidence type="ECO:0000256" key="1">
    <source>
        <dbReference type="SAM" id="MobiDB-lite"/>
    </source>
</evidence>
<evidence type="ECO:0000313" key="3">
    <source>
        <dbReference type="Proteomes" id="UP000467700"/>
    </source>
</evidence>
<keyword evidence="3" id="KW-1185">Reference proteome</keyword>
<dbReference type="EMBL" id="CACVBS010000062">
    <property type="protein sequence ID" value="CAA7267729.1"/>
    <property type="molecule type" value="Genomic_DNA"/>
</dbReference>
<evidence type="ECO:0000313" key="2">
    <source>
        <dbReference type="EMBL" id="CAA7267729.1"/>
    </source>
</evidence>
<reference evidence="2 3" key="1">
    <citation type="submission" date="2020-01" db="EMBL/GenBank/DDBJ databases">
        <authorList>
            <person name="Gupta K D."/>
        </authorList>
    </citation>
    <scope>NUCLEOTIDE SEQUENCE [LARGE SCALE GENOMIC DNA]</scope>
</reference>
<dbReference type="Proteomes" id="UP000467700">
    <property type="component" value="Unassembled WGS sequence"/>
</dbReference>
<proteinExistence type="predicted"/>
<dbReference type="AlphaFoldDB" id="A0A8S0VST2"/>
<feature type="region of interest" description="Disordered" evidence="1">
    <location>
        <begin position="1"/>
        <end position="26"/>
    </location>
</feature>
<dbReference type="OrthoDB" id="2891411at2759"/>
<comment type="caution">
    <text evidence="2">The sequence shown here is derived from an EMBL/GenBank/DDBJ whole genome shotgun (WGS) entry which is preliminary data.</text>
</comment>
<gene>
    <name evidence="2" type="ORF">AAE3_LOCUS9978</name>
</gene>
<protein>
    <recommendedName>
        <fullName evidence="4">F-box domain-containing protein</fullName>
    </recommendedName>
</protein>
<evidence type="ECO:0008006" key="4">
    <source>
        <dbReference type="Google" id="ProtNLM"/>
    </source>
</evidence>
<sequence>MAPKKLKKRPVDARPEDTTPTQPVNMSGLPVFPDELLLEILSHYPPLPLSTVEFNNAVVDASVTRREVLQALTQTCSNLRRFFRPYAWQRIEVHHGMVLEITTIRDPSLAEFVNVLNVEVTDYSSEPVLEELARCMALFPNLHTVKLRLLWQENWMNANYLTNAFEKRSQLPAN</sequence>